<name>A0ABW3QI31_9PSEU</name>
<evidence type="ECO:0000313" key="2">
    <source>
        <dbReference type="Proteomes" id="UP001597168"/>
    </source>
</evidence>
<dbReference type="SUPFAM" id="SSF48371">
    <property type="entry name" value="ARM repeat"/>
    <property type="match status" value="1"/>
</dbReference>
<evidence type="ECO:0000313" key="1">
    <source>
        <dbReference type="EMBL" id="MFD1146156.1"/>
    </source>
</evidence>
<organism evidence="1 2">
    <name type="scientific">Saccharothrix hoggarensis</name>
    <dbReference type="NCBI Taxonomy" id="913853"/>
    <lineage>
        <taxon>Bacteria</taxon>
        <taxon>Bacillati</taxon>
        <taxon>Actinomycetota</taxon>
        <taxon>Actinomycetes</taxon>
        <taxon>Pseudonocardiales</taxon>
        <taxon>Pseudonocardiaceae</taxon>
        <taxon>Saccharothrix</taxon>
    </lineage>
</organism>
<dbReference type="EMBL" id="JBHTLK010000008">
    <property type="protein sequence ID" value="MFD1146156.1"/>
    <property type="molecule type" value="Genomic_DNA"/>
</dbReference>
<dbReference type="InterPro" id="IPR016024">
    <property type="entry name" value="ARM-type_fold"/>
</dbReference>
<keyword evidence="2" id="KW-1185">Reference proteome</keyword>
<gene>
    <name evidence="1" type="ORF">ACFQ3T_03365</name>
</gene>
<proteinExistence type="predicted"/>
<sequence length="1090" mass="118132">MTTVRRLLKALDPLPYGARQRLLAHTARELAGSGELGALLRELEGRGEFEQRIALHLAYVAGDREHVERCLSARHTSVVRQAIGAAIRLDVSAAVFAERLRHLPGALRQSFYSGVRRRKRQALADELVGVVRERFGDGEAAGLLAMCSSATVAALLPDLEHAVGSWATLGRRHPLVVLDFVEAELDATTTAWWPGLWHRFDGAVMAAAPSAPDRVLDLVERVLPHVSLPWGLGRVIGRLARHDPRRVARLLVDPRRTGRVPERRSLWRALAPAGPDELIPFARMLDGDALVRFLRTIPPSRREAVFTGAFGDRPDVPPAAVDELPAVARAVVARRLLGLRQVADDPSRRLAVTARLAWAEARDVLLAATRRATADERAEAYPLYLAAAAATRDPDVFGGVVAGLTRLSNEQDPVRGRAVAALGEVPAWLFRPAEADAVGKVMLDAAQARDCSPQTKYAVRRLAQSLIREGAVSRRPELVETGLAGLGHLGVHGAWIDLTGLYRVLPRGAEHGVFAALRPRIDADAARGRFSVVLWLAAGLDRRAWDMPELQGFLDRARSAADDGVVRRAIDLWLAPSGTRDERVERVLADDPSTITLAAVRQVVAWRRTDLLDRVIGRPAHGRFLKRGVRYVPPFHGCFDRWLPRQVAAYVAELAALASSRGANPFERASAVRGLGRVPGSAPVVRRFVDDREVQVAEAALAALAWTDEPGDVLPDLLAHVDTDRARVAVYALSRCARFTSPERLGVLLAPVVGGAKVTARKEAVRLLAQHRSPGAVEVLARAWDGAHRDVRRAVVSATRWFLDDEAAWELLGRAVADERAVAGEVLDQGPDVVARRHRARYAELVRVVAGSADPDTARLGLSALPAWIRWSDGAAELLVSRVSDLSATATWRYALAALVRLSATTSVAPLREAIAALLAVDGEFDAVEDRDLPARQRIEAVVQGLAWDRSAAGRAAARAVVPDLAAAGYRSWAVSLTVAAVPWEDEGAELDGLREVVRLAVRPVAAWQAAAEVERDLGGVLRRLSRARLLDVATTLAAEGAAVPALAITKVAGPDAGWPEEWRALLRALRRHDDPDVREAALGVFTAAE</sequence>
<evidence type="ECO:0008006" key="3">
    <source>
        <dbReference type="Google" id="ProtNLM"/>
    </source>
</evidence>
<dbReference type="InterPro" id="IPR011989">
    <property type="entry name" value="ARM-like"/>
</dbReference>
<dbReference type="Gene3D" id="1.25.10.10">
    <property type="entry name" value="Leucine-rich Repeat Variant"/>
    <property type="match status" value="1"/>
</dbReference>
<dbReference type="RefSeq" id="WP_380719608.1">
    <property type="nucleotide sequence ID" value="NZ_JBHTLK010000008.1"/>
</dbReference>
<dbReference type="Proteomes" id="UP001597168">
    <property type="component" value="Unassembled WGS sequence"/>
</dbReference>
<protein>
    <recommendedName>
        <fullName evidence="3">HEAT repeat protein</fullName>
    </recommendedName>
</protein>
<comment type="caution">
    <text evidence="1">The sequence shown here is derived from an EMBL/GenBank/DDBJ whole genome shotgun (WGS) entry which is preliminary data.</text>
</comment>
<accession>A0ABW3QI31</accession>
<reference evidence="2" key="1">
    <citation type="journal article" date="2019" name="Int. J. Syst. Evol. Microbiol.">
        <title>The Global Catalogue of Microorganisms (GCM) 10K type strain sequencing project: providing services to taxonomists for standard genome sequencing and annotation.</title>
        <authorList>
            <consortium name="The Broad Institute Genomics Platform"/>
            <consortium name="The Broad Institute Genome Sequencing Center for Infectious Disease"/>
            <person name="Wu L."/>
            <person name="Ma J."/>
        </authorList>
    </citation>
    <scope>NUCLEOTIDE SEQUENCE [LARGE SCALE GENOMIC DNA]</scope>
    <source>
        <strain evidence="2">CCUG 60214</strain>
    </source>
</reference>